<dbReference type="PIRSF" id="PIRSF019543">
    <property type="entry name" value="Clavaminate_syn"/>
    <property type="match status" value="1"/>
</dbReference>
<dbReference type="SUPFAM" id="SSF51197">
    <property type="entry name" value="Clavaminate synthase-like"/>
    <property type="match status" value="1"/>
</dbReference>
<name>A0A6C0ESY4_9ZZZZ</name>
<dbReference type="GO" id="GO:0016491">
    <property type="term" value="F:oxidoreductase activity"/>
    <property type="evidence" value="ECO:0007669"/>
    <property type="project" value="UniProtKB-KW"/>
</dbReference>
<keyword evidence="1" id="KW-0479">Metal-binding</keyword>
<dbReference type="Pfam" id="PF02668">
    <property type="entry name" value="TauD"/>
    <property type="match status" value="1"/>
</dbReference>
<dbReference type="Gene3D" id="3.60.130.10">
    <property type="entry name" value="Clavaminate synthase-like"/>
    <property type="match status" value="1"/>
</dbReference>
<organism evidence="5">
    <name type="scientific">viral metagenome</name>
    <dbReference type="NCBI Taxonomy" id="1070528"/>
    <lineage>
        <taxon>unclassified sequences</taxon>
        <taxon>metagenomes</taxon>
        <taxon>organismal metagenomes</taxon>
    </lineage>
</organism>
<dbReference type="InterPro" id="IPR003819">
    <property type="entry name" value="TauD/TfdA-like"/>
</dbReference>
<evidence type="ECO:0000313" key="5">
    <source>
        <dbReference type="EMBL" id="QHT31623.1"/>
    </source>
</evidence>
<sequence>MEESHIIELTNDEILVMKELAMNISENPSIAPDLYCLQVKCASHRLPERIRILLQNFADNGSNTGFLLIRRIPIDELPTTPENNNCKIGEQTTLAKIQSIFVSVISNMIAYEAEGYGRLFQDVIPVKSMEKNQTSISSSVELEIHTEQAFSKLRPDILSLACLRGNTNAYTYILPVKSIINNVTDTELKMLKMPLWNTGVDLSFKLNGHEFIEGDIRGPMSIIRGYKDKRLENEDPRLVIEDPLLVFDQDLMTGITEESNKMIHKIVDIYYKHRFSHNLTPGEIVFIDNNRAVHGRSPFVPNYDGLDRFLVRCFGVYNYEYSAYARENGGRVVSAIYS</sequence>
<evidence type="ECO:0000256" key="3">
    <source>
        <dbReference type="ARBA" id="ARBA00023004"/>
    </source>
</evidence>
<evidence type="ECO:0000256" key="2">
    <source>
        <dbReference type="ARBA" id="ARBA00023002"/>
    </source>
</evidence>
<evidence type="ECO:0000256" key="1">
    <source>
        <dbReference type="ARBA" id="ARBA00022723"/>
    </source>
</evidence>
<dbReference type="GO" id="GO:0005506">
    <property type="term" value="F:iron ion binding"/>
    <property type="evidence" value="ECO:0007669"/>
    <property type="project" value="InterPro"/>
</dbReference>
<keyword evidence="3" id="KW-0408">Iron</keyword>
<evidence type="ECO:0000259" key="4">
    <source>
        <dbReference type="Pfam" id="PF02668"/>
    </source>
</evidence>
<feature type="domain" description="TauD/TfdA-like" evidence="4">
    <location>
        <begin position="247"/>
        <end position="313"/>
    </location>
</feature>
<protein>
    <recommendedName>
        <fullName evidence="4">TauD/TfdA-like domain-containing protein</fullName>
    </recommendedName>
</protein>
<accession>A0A6C0ESY4</accession>
<proteinExistence type="predicted"/>
<dbReference type="InterPro" id="IPR014503">
    <property type="entry name" value="Clavaminate_syn-like"/>
</dbReference>
<keyword evidence="2" id="KW-0560">Oxidoreductase</keyword>
<reference evidence="5" key="1">
    <citation type="journal article" date="2020" name="Nature">
        <title>Giant virus diversity and host interactions through global metagenomics.</title>
        <authorList>
            <person name="Schulz F."/>
            <person name="Roux S."/>
            <person name="Paez-Espino D."/>
            <person name="Jungbluth S."/>
            <person name="Walsh D.A."/>
            <person name="Denef V.J."/>
            <person name="McMahon K.D."/>
            <person name="Konstantinidis K.T."/>
            <person name="Eloe-Fadrosh E.A."/>
            <person name="Kyrpides N.C."/>
            <person name="Woyke T."/>
        </authorList>
    </citation>
    <scope>NUCLEOTIDE SEQUENCE</scope>
    <source>
        <strain evidence="5">GVMAG-M-3300009155-48</strain>
    </source>
</reference>
<dbReference type="AlphaFoldDB" id="A0A6C0ESY4"/>
<dbReference type="EMBL" id="MN738924">
    <property type="protein sequence ID" value="QHT31623.1"/>
    <property type="molecule type" value="Genomic_DNA"/>
</dbReference>
<dbReference type="InterPro" id="IPR042098">
    <property type="entry name" value="TauD-like_sf"/>
</dbReference>